<comment type="caution">
    <text evidence="4">The sequence shown here is derived from an EMBL/GenBank/DDBJ whole genome shotgun (WGS) entry which is preliminary data.</text>
</comment>
<dbReference type="Gene3D" id="3.40.630.30">
    <property type="match status" value="1"/>
</dbReference>
<evidence type="ECO:0000313" key="5">
    <source>
        <dbReference type="Proteomes" id="UP000823891"/>
    </source>
</evidence>
<dbReference type="GO" id="GO:0008080">
    <property type="term" value="F:N-acetyltransferase activity"/>
    <property type="evidence" value="ECO:0007669"/>
    <property type="project" value="InterPro"/>
</dbReference>
<dbReference type="PANTHER" id="PTHR43626">
    <property type="entry name" value="ACYL-COA N-ACYLTRANSFERASE"/>
    <property type="match status" value="1"/>
</dbReference>
<dbReference type="GO" id="GO:0005737">
    <property type="term" value="C:cytoplasm"/>
    <property type="evidence" value="ECO:0007669"/>
    <property type="project" value="TreeGrafter"/>
</dbReference>
<dbReference type="SUPFAM" id="SSF55729">
    <property type="entry name" value="Acyl-CoA N-acyltransferases (Nat)"/>
    <property type="match status" value="1"/>
</dbReference>
<dbReference type="InterPro" id="IPR000182">
    <property type="entry name" value="GNAT_dom"/>
</dbReference>
<dbReference type="PROSITE" id="PS51186">
    <property type="entry name" value="GNAT"/>
    <property type="match status" value="1"/>
</dbReference>
<keyword evidence="2" id="KW-0012">Acyltransferase</keyword>
<name>A0A9D2NC87_9FIRM</name>
<dbReference type="InterPro" id="IPR045039">
    <property type="entry name" value="NSI-like"/>
</dbReference>
<dbReference type="AlphaFoldDB" id="A0A9D2NC87"/>
<reference evidence="4" key="1">
    <citation type="journal article" date="2021" name="PeerJ">
        <title>Extensive microbial diversity within the chicken gut microbiome revealed by metagenomics and culture.</title>
        <authorList>
            <person name="Gilroy R."/>
            <person name="Ravi A."/>
            <person name="Getino M."/>
            <person name="Pursley I."/>
            <person name="Horton D.L."/>
            <person name="Alikhan N.F."/>
            <person name="Baker D."/>
            <person name="Gharbi K."/>
            <person name="Hall N."/>
            <person name="Watson M."/>
            <person name="Adriaenssens E.M."/>
            <person name="Foster-Nyarko E."/>
            <person name="Jarju S."/>
            <person name="Secka A."/>
            <person name="Antonio M."/>
            <person name="Oren A."/>
            <person name="Chaudhuri R.R."/>
            <person name="La Ragione R."/>
            <person name="Hildebrand F."/>
            <person name="Pallen M.J."/>
        </authorList>
    </citation>
    <scope>NUCLEOTIDE SEQUENCE</scope>
    <source>
        <strain evidence="4">USAMLcec2-132</strain>
    </source>
</reference>
<organism evidence="4 5">
    <name type="scientific">Candidatus Eisenbergiella merdavium</name>
    <dbReference type="NCBI Taxonomy" id="2838551"/>
    <lineage>
        <taxon>Bacteria</taxon>
        <taxon>Bacillati</taxon>
        <taxon>Bacillota</taxon>
        <taxon>Clostridia</taxon>
        <taxon>Lachnospirales</taxon>
        <taxon>Lachnospiraceae</taxon>
        <taxon>Eisenbergiella</taxon>
    </lineage>
</organism>
<dbReference type="PANTHER" id="PTHR43626:SF4">
    <property type="entry name" value="GCN5-RELATED N-ACETYLTRANSFERASE 2, CHLOROPLASTIC"/>
    <property type="match status" value="1"/>
</dbReference>
<reference evidence="4" key="2">
    <citation type="submission" date="2021-04" db="EMBL/GenBank/DDBJ databases">
        <authorList>
            <person name="Gilroy R."/>
        </authorList>
    </citation>
    <scope>NUCLEOTIDE SEQUENCE</scope>
    <source>
        <strain evidence="4">USAMLcec2-132</strain>
    </source>
</reference>
<proteinExistence type="predicted"/>
<dbReference type="Pfam" id="PF13508">
    <property type="entry name" value="Acetyltransf_7"/>
    <property type="match status" value="1"/>
</dbReference>
<gene>
    <name evidence="4" type="ORF">H9761_03710</name>
</gene>
<evidence type="ECO:0000256" key="2">
    <source>
        <dbReference type="ARBA" id="ARBA00023315"/>
    </source>
</evidence>
<keyword evidence="1" id="KW-0808">Transferase</keyword>
<dbReference type="Proteomes" id="UP000823891">
    <property type="component" value="Unassembled WGS sequence"/>
</dbReference>
<sequence length="148" mass="16324">MELQYRENSLSAEDFIRLRVEVGRVCIPLPQAEAALRRGLYNVTAFFGEKAVGMGRLVGDGAMYWYIQDMAVLPEFQGQGIGKHIVEMLLFHAYEHTPSGCFSTVGLMAAKGKEGFYEKLGFKGRPDSGCGAGMIFYAEKPQTEGDQA</sequence>
<evidence type="ECO:0000259" key="3">
    <source>
        <dbReference type="PROSITE" id="PS51186"/>
    </source>
</evidence>
<evidence type="ECO:0000256" key="1">
    <source>
        <dbReference type="ARBA" id="ARBA00022679"/>
    </source>
</evidence>
<evidence type="ECO:0000313" key="4">
    <source>
        <dbReference type="EMBL" id="HJC22792.1"/>
    </source>
</evidence>
<dbReference type="InterPro" id="IPR016181">
    <property type="entry name" value="Acyl_CoA_acyltransferase"/>
</dbReference>
<dbReference type="CDD" id="cd04301">
    <property type="entry name" value="NAT_SF"/>
    <property type="match status" value="1"/>
</dbReference>
<protein>
    <submittedName>
        <fullName evidence="4">GNAT family N-acetyltransferase</fullName>
    </submittedName>
</protein>
<feature type="domain" description="N-acetyltransferase" evidence="3">
    <location>
        <begin position="3"/>
        <end position="143"/>
    </location>
</feature>
<accession>A0A9D2NC87</accession>
<dbReference type="EMBL" id="DWWS01000017">
    <property type="protein sequence ID" value="HJC22792.1"/>
    <property type="molecule type" value="Genomic_DNA"/>
</dbReference>